<evidence type="ECO:0000256" key="6">
    <source>
        <dbReference type="ARBA" id="ARBA00023136"/>
    </source>
</evidence>
<dbReference type="Gene3D" id="2.40.50.140">
    <property type="entry name" value="Nucleic acid-binding proteins"/>
    <property type="match status" value="1"/>
</dbReference>
<evidence type="ECO:0000256" key="5">
    <source>
        <dbReference type="ARBA" id="ARBA00022974"/>
    </source>
</evidence>
<keyword evidence="5" id="KW-0654">Proteoglycan</keyword>
<evidence type="ECO:0000256" key="8">
    <source>
        <dbReference type="ARBA" id="ARBA00023278"/>
    </source>
</evidence>
<dbReference type="InterPro" id="IPR013955">
    <property type="entry name" value="Rep_factor-A_C"/>
</dbReference>
<keyword evidence="6" id="KW-0472">Membrane</keyword>
<evidence type="ECO:0000256" key="12">
    <source>
        <dbReference type="SAM" id="SignalP"/>
    </source>
</evidence>
<organism evidence="14 15">
    <name type="scientific">Brassica napus</name>
    <name type="common">Rape</name>
    <dbReference type="NCBI Taxonomy" id="3708"/>
    <lineage>
        <taxon>Eukaryota</taxon>
        <taxon>Viridiplantae</taxon>
        <taxon>Streptophyta</taxon>
        <taxon>Embryophyta</taxon>
        <taxon>Tracheophyta</taxon>
        <taxon>Spermatophyta</taxon>
        <taxon>Magnoliopsida</taxon>
        <taxon>eudicotyledons</taxon>
        <taxon>Gunneridae</taxon>
        <taxon>Pentapetalae</taxon>
        <taxon>rosids</taxon>
        <taxon>malvids</taxon>
        <taxon>Brassicales</taxon>
        <taxon>Brassicaceae</taxon>
        <taxon>Brassiceae</taxon>
        <taxon>Brassica</taxon>
    </lineage>
</organism>
<evidence type="ECO:0000256" key="10">
    <source>
        <dbReference type="ARBA" id="ARBA00037868"/>
    </source>
</evidence>
<keyword evidence="15" id="KW-1185">Reference proteome</keyword>
<keyword evidence="3" id="KW-0336">GPI-anchor</keyword>
<keyword evidence="9" id="KW-0449">Lipoprotein</keyword>
<evidence type="ECO:0000313" key="14">
    <source>
        <dbReference type="EMBL" id="KAH0925891.1"/>
    </source>
</evidence>
<gene>
    <name evidence="14" type="ORF">HID58_018147</name>
</gene>
<dbReference type="EMBL" id="JAGKQM010000005">
    <property type="protein sequence ID" value="KAH0925891.1"/>
    <property type="molecule type" value="Genomic_DNA"/>
</dbReference>
<dbReference type="Pfam" id="PF08646">
    <property type="entry name" value="Rep_fac-A_C"/>
    <property type="match status" value="1"/>
</dbReference>
<protein>
    <recommendedName>
        <fullName evidence="13">Replication factor A C-terminal domain-containing protein</fullName>
    </recommendedName>
</protein>
<reference evidence="14 15" key="1">
    <citation type="submission" date="2021-05" db="EMBL/GenBank/DDBJ databases">
        <title>Genome Assembly of Synthetic Allotetraploid Brassica napus Reveals Homoeologous Exchanges between Subgenomes.</title>
        <authorList>
            <person name="Davis J.T."/>
        </authorList>
    </citation>
    <scope>NUCLEOTIDE SEQUENCE [LARGE SCALE GENOMIC DNA]</scope>
    <source>
        <strain evidence="15">cv. Da-Ae</strain>
        <tissue evidence="14">Seedling</tissue>
    </source>
</reference>
<dbReference type="InterPro" id="IPR039281">
    <property type="entry name" value="AGP3/12/13/14/21"/>
</dbReference>
<comment type="similarity">
    <text evidence="2">Belongs to the AG-peptide AGP family.</text>
</comment>
<comment type="subcellular location">
    <subcellularLocation>
        <location evidence="10">Endomembrane system</location>
        <topology evidence="10">Lipid-anchor</topology>
    </subcellularLocation>
    <subcellularLocation>
        <location evidence="1">Membrane</location>
        <topology evidence="1">Lipid-anchor</topology>
        <topology evidence="1">GPI-anchor</topology>
    </subcellularLocation>
</comment>
<feature type="domain" description="Replication factor A C-terminal" evidence="13">
    <location>
        <begin position="120"/>
        <end position="192"/>
    </location>
</feature>
<feature type="chain" id="PRO_5046182699" description="Replication factor A C-terminal domain-containing protein" evidence="12">
    <location>
        <begin position="26"/>
        <end position="271"/>
    </location>
</feature>
<evidence type="ECO:0000313" key="15">
    <source>
        <dbReference type="Proteomes" id="UP000824890"/>
    </source>
</evidence>
<comment type="caution">
    <text evidence="14">The sequence shown here is derived from an EMBL/GenBank/DDBJ whole genome shotgun (WGS) entry which is preliminary data.</text>
</comment>
<proteinExistence type="inferred from homology"/>
<evidence type="ECO:0000256" key="2">
    <source>
        <dbReference type="ARBA" id="ARBA00005835"/>
    </source>
</evidence>
<dbReference type="InterPro" id="IPR012340">
    <property type="entry name" value="NA-bd_OB-fold"/>
</dbReference>
<evidence type="ECO:0000256" key="9">
    <source>
        <dbReference type="ARBA" id="ARBA00023288"/>
    </source>
</evidence>
<dbReference type="SUPFAM" id="SSF50249">
    <property type="entry name" value="Nucleic acid-binding proteins"/>
    <property type="match status" value="1"/>
</dbReference>
<dbReference type="PANTHER" id="PTHR34114:SF16">
    <property type="entry name" value="GENOME ASSEMBLY, CHROMOSOME: A05"/>
    <property type="match status" value="1"/>
</dbReference>
<evidence type="ECO:0000256" key="3">
    <source>
        <dbReference type="ARBA" id="ARBA00022622"/>
    </source>
</evidence>
<keyword evidence="4 12" id="KW-0732">Signal</keyword>
<feature type="region of interest" description="Disordered" evidence="11">
    <location>
        <begin position="236"/>
        <end position="271"/>
    </location>
</feature>
<evidence type="ECO:0000256" key="1">
    <source>
        <dbReference type="ARBA" id="ARBA00004589"/>
    </source>
</evidence>
<keyword evidence="8" id="KW-0379">Hydroxylation</keyword>
<keyword evidence="7" id="KW-0325">Glycoprotein</keyword>
<accession>A0ABQ8D951</accession>
<sequence>MEAMKMMVVFMVVAVAFSAIGQATAATVEAPAPSPTSDAAMFVPALFASVVALASGPGDSTLQFRLIHFWEARKNVKGGPGIILGIKMLMIDAEGTVAQGFIGQNRRTQYEKELRLGTEWYYIACKDCQTKLNRGPTTMLCPKCGNENATAVANYRVEMYVYDNEEQCTFIILGDAGKELTGRKATELIDAYVEDNGGDGAELEIPLPQCLIDTIGQTKKFRIKFCHQRILPPLKTPPHSEVKIPDLPESNGGVSSASDEQKKAKRAKLSG</sequence>
<evidence type="ECO:0000256" key="4">
    <source>
        <dbReference type="ARBA" id="ARBA00022729"/>
    </source>
</evidence>
<dbReference type="Proteomes" id="UP000824890">
    <property type="component" value="Unassembled WGS sequence"/>
</dbReference>
<evidence type="ECO:0000256" key="11">
    <source>
        <dbReference type="SAM" id="MobiDB-lite"/>
    </source>
</evidence>
<evidence type="ECO:0000259" key="13">
    <source>
        <dbReference type="Pfam" id="PF08646"/>
    </source>
</evidence>
<feature type="signal peptide" evidence="12">
    <location>
        <begin position="1"/>
        <end position="25"/>
    </location>
</feature>
<name>A0ABQ8D951_BRANA</name>
<evidence type="ECO:0000256" key="7">
    <source>
        <dbReference type="ARBA" id="ARBA00023180"/>
    </source>
</evidence>
<dbReference type="PANTHER" id="PTHR34114">
    <property type="entry name" value="ARABINOGALACTAN PEPTIDE 1"/>
    <property type="match status" value="1"/>
</dbReference>